<dbReference type="EMBL" id="BARW01006307">
    <property type="protein sequence ID" value="GAI87720.1"/>
    <property type="molecule type" value="Genomic_DNA"/>
</dbReference>
<reference evidence="1" key="1">
    <citation type="journal article" date="2014" name="Front. Microbiol.">
        <title>High frequency of phylogenetically diverse reductive dehalogenase-homologous genes in deep subseafloor sedimentary metagenomes.</title>
        <authorList>
            <person name="Kawai M."/>
            <person name="Futagami T."/>
            <person name="Toyoda A."/>
            <person name="Takaki Y."/>
            <person name="Nishi S."/>
            <person name="Hori S."/>
            <person name="Arai W."/>
            <person name="Tsubouchi T."/>
            <person name="Morono Y."/>
            <person name="Uchiyama I."/>
            <person name="Ito T."/>
            <person name="Fujiyama A."/>
            <person name="Inagaki F."/>
            <person name="Takami H."/>
        </authorList>
    </citation>
    <scope>NUCLEOTIDE SEQUENCE</scope>
    <source>
        <strain evidence="1">Expedition CK06-06</strain>
    </source>
</reference>
<evidence type="ECO:0008006" key="2">
    <source>
        <dbReference type="Google" id="ProtNLM"/>
    </source>
</evidence>
<gene>
    <name evidence="1" type="ORF">S12H4_13246</name>
</gene>
<dbReference type="SUPFAM" id="SSF55729">
    <property type="entry name" value="Acyl-CoA N-acyltransferases (Nat)"/>
    <property type="match status" value="1"/>
</dbReference>
<protein>
    <recommendedName>
        <fullName evidence="2">N-acetyltransferase domain-containing protein</fullName>
    </recommendedName>
</protein>
<dbReference type="AlphaFoldDB" id="X1TJF9"/>
<name>X1TJF9_9ZZZZ</name>
<comment type="caution">
    <text evidence="1">The sequence shown here is derived from an EMBL/GenBank/DDBJ whole genome shotgun (WGS) entry which is preliminary data.</text>
</comment>
<accession>X1TJF9</accession>
<evidence type="ECO:0000313" key="1">
    <source>
        <dbReference type="EMBL" id="GAI87720.1"/>
    </source>
</evidence>
<dbReference type="InterPro" id="IPR016181">
    <property type="entry name" value="Acyl_CoA_acyltransferase"/>
</dbReference>
<organism evidence="1">
    <name type="scientific">marine sediment metagenome</name>
    <dbReference type="NCBI Taxonomy" id="412755"/>
    <lineage>
        <taxon>unclassified sequences</taxon>
        <taxon>metagenomes</taxon>
        <taxon>ecological metagenomes</taxon>
    </lineage>
</organism>
<sequence>MNEISIRIATMNDYEEICRLYRQLDEIQADLLPEVFQRFSGSPRPREVVAHFIEQDTADYIVAVVDARIVGFPAVLV</sequence>
<dbReference type="Gene3D" id="3.40.630.30">
    <property type="match status" value="1"/>
</dbReference>
<proteinExistence type="predicted"/>